<feature type="region of interest" description="Disordered" evidence="1">
    <location>
        <begin position="1"/>
        <end position="28"/>
    </location>
</feature>
<accession>A0AA39QWL9</accession>
<feature type="transmembrane region" description="Helical" evidence="2">
    <location>
        <begin position="66"/>
        <end position="86"/>
    </location>
</feature>
<name>A0AA39QWL9_9LECA</name>
<dbReference type="EMBL" id="JAFEKC020000015">
    <property type="protein sequence ID" value="KAK0510543.1"/>
    <property type="molecule type" value="Genomic_DNA"/>
</dbReference>
<reference evidence="3" key="1">
    <citation type="submission" date="2023-03" db="EMBL/GenBank/DDBJ databases">
        <title>Complete genome of Cladonia borealis.</title>
        <authorList>
            <person name="Park H."/>
        </authorList>
    </citation>
    <scope>NUCLEOTIDE SEQUENCE</scope>
    <source>
        <strain evidence="3">ANT050790</strain>
    </source>
</reference>
<comment type="caution">
    <text evidence="3">The sequence shown here is derived from an EMBL/GenBank/DDBJ whole genome shotgun (WGS) entry which is preliminary data.</text>
</comment>
<organism evidence="3 4">
    <name type="scientific">Cladonia borealis</name>
    <dbReference type="NCBI Taxonomy" id="184061"/>
    <lineage>
        <taxon>Eukaryota</taxon>
        <taxon>Fungi</taxon>
        <taxon>Dikarya</taxon>
        <taxon>Ascomycota</taxon>
        <taxon>Pezizomycotina</taxon>
        <taxon>Lecanoromycetes</taxon>
        <taxon>OSLEUM clade</taxon>
        <taxon>Lecanoromycetidae</taxon>
        <taxon>Lecanorales</taxon>
        <taxon>Lecanorineae</taxon>
        <taxon>Cladoniaceae</taxon>
        <taxon>Cladonia</taxon>
    </lineage>
</organism>
<feature type="compositionally biased region" description="Acidic residues" evidence="1">
    <location>
        <begin position="48"/>
        <end position="65"/>
    </location>
</feature>
<keyword evidence="2" id="KW-1133">Transmembrane helix</keyword>
<evidence type="ECO:0000256" key="1">
    <source>
        <dbReference type="SAM" id="MobiDB-lite"/>
    </source>
</evidence>
<dbReference type="AlphaFoldDB" id="A0AA39QWL9"/>
<proteinExistence type="predicted"/>
<keyword evidence="2" id="KW-0812">Transmembrane</keyword>
<evidence type="ECO:0000313" key="3">
    <source>
        <dbReference type="EMBL" id="KAK0510543.1"/>
    </source>
</evidence>
<protein>
    <submittedName>
        <fullName evidence="3">Uncharacterized protein</fullName>
    </submittedName>
</protein>
<evidence type="ECO:0000256" key="2">
    <source>
        <dbReference type="SAM" id="Phobius"/>
    </source>
</evidence>
<evidence type="ECO:0000313" key="4">
    <source>
        <dbReference type="Proteomes" id="UP001166286"/>
    </source>
</evidence>
<keyword evidence="2" id="KW-0472">Membrane</keyword>
<feature type="region of interest" description="Disordered" evidence="1">
    <location>
        <begin position="44"/>
        <end position="65"/>
    </location>
</feature>
<dbReference type="Proteomes" id="UP001166286">
    <property type="component" value="Unassembled WGS sequence"/>
</dbReference>
<sequence>MAGAVSALCGEGGAGGGKDGEQGEDTGEMHGVNVFTQAFPNWYGYGYADDDDDDDNDNDNNNDDDAASVLATVFLSLFTFALGVVLSPTALP</sequence>
<gene>
    <name evidence="3" type="ORF">JMJ35_006975</name>
</gene>
<keyword evidence="4" id="KW-1185">Reference proteome</keyword>